<comment type="caution">
    <text evidence="8">The sequence shown here is derived from an EMBL/GenBank/DDBJ whole genome shotgun (WGS) entry which is preliminary data.</text>
</comment>
<dbReference type="Gene3D" id="4.10.280.10">
    <property type="entry name" value="Helix-loop-helix DNA-binding domain"/>
    <property type="match status" value="1"/>
</dbReference>
<dbReference type="EMBL" id="MCGO01000004">
    <property type="protein sequence ID" value="ORY51987.1"/>
    <property type="molecule type" value="Genomic_DNA"/>
</dbReference>
<keyword evidence="3" id="KW-0238">DNA-binding</keyword>
<dbReference type="GO" id="GO:0046983">
    <property type="term" value="F:protein dimerization activity"/>
    <property type="evidence" value="ECO:0007669"/>
    <property type="project" value="InterPro"/>
</dbReference>
<dbReference type="InterPro" id="IPR011598">
    <property type="entry name" value="bHLH_dom"/>
</dbReference>
<name>A0A1Y2CYF0_9FUNG</name>
<gene>
    <name evidence="8" type="ORF">BCR33DRAFT_712193</name>
</gene>
<keyword evidence="4" id="KW-0804">Transcription</keyword>
<dbReference type="PANTHER" id="PTHR15741:SF27">
    <property type="entry name" value="TRANSCRIPTION FACTOR AP-4"/>
    <property type="match status" value="1"/>
</dbReference>
<dbReference type="SMART" id="SM00353">
    <property type="entry name" value="HLH"/>
    <property type="match status" value="1"/>
</dbReference>
<organism evidence="8 9">
    <name type="scientific">Rhizoclosmatium globosum</name>
    <dbReference type="NCBI Taxonomy" id="329046"/>
    <lineage>
        <taxon>Eukaryota</taxon>
        <taxon>Fungi</taxon>
        <taxon>Fungi incertae sedis</taxon>
        <taxon>Chytridiomycota</taxon>
        <taxon>Chytridiomycota incertae sedis</taxon>
        <taxon>Chytridiomycetes</taxon>
        <taxon>Chytridiales</taxon>
        <taxon>Chytriomycetaceae</taxon>
        <taxon>Rhizoclosmatium</taxon>
    </lineage>
</organism>
<dbReference type="GO" id="GO:0000978">
    <property type="term" value="F:RNA polymerase II cis-regulatory region sequence-specific DNA binding"/>
    <property type="evidence" value="ECO:0007669"/>
    <property type="project" value="TreeGrafter"/>
</dbReference>
<evidence type="ECO:0000256" key="3">
    <source>
        <dbReference type="ARBA" id="ARBA00023125"/>
    </source>
</evidence>
<sequence>MAGPVRKRETHIASEQRRRQHIKDGFRRLSEQLAWRDEGSGATQRSEVAILQRSIEYIRELLAEQAALADELRGQGKEVPAVAVGTGGGAGTGAAVVVALKQDGADQDSDDD</sequence>
<accession>A0A1Y2CYF0</accession>
<dbReference type="Pfam" id="PF00010">
    <property type="entry name" value="HLH"/>
    <property type="match status" value="1"/>
</dbReference>
<evidence type="ECO:0000313" key="9">
    <source>
        <dbReference type="Proteomes" id="UP000193642"/>
    </source>
</evidence>
<dbReference type="AlphaFoldDB" id="A0A1Y2CYF0"/>
<dbReference type="GO" id="GO:0005634">
    <property type="term" value="C:nucleus"/>
    <property type="evidence" value="ECO:0007669"/>
    <property type="project" value="UniProtKB-SubCell"/>
</dbReference>
<dbReference type="Proteomes" id="UP000193642">
    <property type="component" value="Unassembled WGS sequence"/>
</dbReference>
<dbReference type="PROSITE" id="PS50888">
    <property type="entry name" value="BHLH"/>
    <property type="match status" value="1"/>
</dbReference>
<evidence type="ECO:0000256" key="2">
    <source>
        <dbReference type="ARBA" id="ARBA00023015"/>
    </source>
</evidence>
<keyword evidence="2" id="KW-0805">Transcription regulation</keyword>
<dbReference type="PANTHER" id="PTHR15741">
    <property type="entry name" value="BASIC HELIX-LOOP-HELIX ZIP TRANSCRIPTION FACTOR"/>
    <property type="match status" value="1"/>
</dbReference>
<reference evidence="8 9" key="1">
    <citation type="submission" date="2016-07" db="EMBL/GenBank/DDBJ databases">
        <title>Pervasive Adenine N6-methylation of Active Genes in Fungi.</title>
        <authorList>
            <consortium name="DOE Joint Genome Institute"/>
            <person name="Mondo S.J."/>
            <person name="Dannebaum R.O."/>
            <person name="Kuo R.C."/>
            <person name="Labutti K."/>
            <person name="Haridas S."/>
            <person name="Kuo A."/>
            <person name="Salamov A."/>
            <person name="Ahrendt S.R."/>
            <person name="Lipzen A."/>
            <person name="Sullivan W."/>
            <person name="Andreopoulos W.B."/>
            <person name="Clum A."/>
            <person name="Lindquist E."/>
            <person name="Daum C."/>
            <person name="Ramamoorthy G.K."/>
            <person name="Gryganskyi A."/>
            <person name="Culley D."/>
            <person name="Magnuson J.K."/>
            <person name="James T.Y."/>
            <person name="O'Malley M.A."/>
            <person name="Stajich J.E."/>
            <person name="Spatafora J.W."/>
            <person name="Visel A."/>
            <person name="Grigoriev I.V."/>
        </authorList>
    </citation>
    <scope>NUCLEOTIDE SEQUENCE [LARGE SCALE GENOMIC DNA]</scope>
    <source>
        <strain evidence="8 9">JEL800</strain>
    </source>
</reference>
<protein>
    <recommendedName>
        <fullName evidence="7">BHLH domain-containing protein</fullName>
    </recommendedName>
</protein>
<keyword evidence="9" id="KW-1185">Reference proteome</keyword>
<feature type="region of interest" description="Disordered" evidence="6">
    <location>
        <begin position="1"/>
        <end position="21"/>
    </location>
</feature>
<dbReference type="InterPro" id="IPR036638">
    <property type="entry name" value="HLH_DNA-bd_sf"/>
</dbReference>
<evidence type="ECO:0000256" key="5">
    <source>
        <dbReference type="ARBA" id="ARBA00023242"/>
    </source>
</evidence>
<dbReference type="OrthoDB" id="5778525at2759"/>
<proteinExistence type="predicted"/>
<dbReference type="GO" id="GO:0000981">
    <property type="term" value="F:DNA-binding transcription factor activity, RNA polymerase II-specific"/>
    <property type="evidence" value="ECO:0007669"/>
    <property type="project" value="TreeGrafter"/>
</dbReference>
<dbReference type="SUPFAM" id="SSF47459">
    <property type="entry name" value="HLH, helix-loop-helix DNA-binding domain"/>
    <property type="match status" value="1"/>
</dbReference>
<keyword evidence="5" id="KW-0539">Nucleus</keyword>
<comment type="subcellular location">
    <subcellularLocation>
        <location evidence="1">Nucleus</location>
    </subcellularLocation>
</comment>
<evidence type="ECO:0000256" key="4">
    <source>
        <dbReference type="ARBA" id="ARBA00023163"/>
    </source>
</evidence>
<evidence type="ECO:0000256" key="6">
    <source>
        <dbReference type="SAM" id="MobiDB-lite"/>
    </source>
</evidence>
<evidence type="ECO:0000259" key="7">
    <source>
        <dbReference type="PROSITE" id="PS50888"/>
    </source>
</evidence>
<feature type="domain" description="BHLH" evidence="7">
    <location>
        <begin position="6"/>
        <end position="61"/>
    </location>
</feature>
<evidence type="ECO:0000313" key="8">
    <source>
        <dbReference type="EMBL" id="ORY51987.1"/>
    </source>
</evidence>
<dbReference type="InterPro" id="IPR052207">
    <property type="entry name" value="Max-like/E-box_TFs"/>
</dbReference>
<evidence type="ECO:0000256" key="1">
    <source>
        <dbReference type="ARBA" id="ARBA00004123"/>
    </source>
</evidence>